<dbReference type="AlphaFoldDB" id="A0A929PV45"/>
<name>A0A929PV45_9SPHI</name>
<dbReference type="GO" id="GO:0016301">
    <property type="term" value="F:kinase activity"/>
    <property type="evidence" value="ECO:0007669"/>
    <property type="project" value="UniProtKB-KW"/>
</dbReference>
<dbReference type="EMBL" id="JADFFL010000002">
    <property type="protein sequence ID" value="MBE9661428.1"/>
    <property type="molecule type" value="Genomic_DNA"/>
</dbReference>
<dbReference type="InterPro" id="IPR029056">
    <property type="entry name" value="Ribokinase-like"/>
</dbReference>
<evidence type="ECO:0000259" key="4">
    <source>
        <dbReference type="Pfam" id="PF00294"/>
    </source>
</evidence>
<reference evidence="5" key="1">
    <citation type="submission" date="2020-10" db="EMBL/GenBank/DDBJ databases">
        <title>Mucilaginibacter mali sp. nov., isolated from rhizosphere soil of apple orchard.</title>
        <authorList>
            <person name="Lee J.-S."/>
            <person name="Kim H.S."/>
            <person name="Kim J.-S."/>
        </authorList>
    </citation>
    <scope>NUCLEOTIDE SEQUENCE</scope>
    <source>
        <strain evidence="5">KCTC 22746</strain>
    </source>
</reference>
<evidence type="ECO:0000256" key="1">
    <source>
        <dbReference type="ARBA" id="ARBA00010688"/>
    </source>
</evidence>
<dbReference type="Proteomes" id="UP000622475">
    <property type="component" value="Unassembled WGS sequence"/>
</dbReference>
<dbReference type="PANTHER" id="PTHR43085">
    <property type="entry name" value="HEXOKINASE FAMILY MEMBER"/>
    <property type="match status" value="1"/>
</dbReference>
<evidence type="ECO:0000256" key="3">
    <source>
        <dbReference type="ARBA" id="ARBA00022777"/>
    </source>
</evidence>
<accession>A0A929PV45</accession>
<organism evidence="5 6">
    <name type="scientific">Mucilaginibacter myungsuensis</name>
    <dbReference type="NCBI Taxonomy" id="649104"/>
    <lineage>
        <taxon>Bacteria</taxon>
        <taxon>Pseudomonadati</taxon>
        <taxon>Bacteroidota</taxon>
        <taxon>Sphingobacteriia</taxon>
        <taxon>Sphingobacteriales</taxon>
        <taxon>Sphingobacteriaceae</taxon>
        <taxon>Mucilaginibacter</taxon>
    </lineage>
</organism>
<keyword evidence="6" id="KW-1185">Reference proteome</keyword>
<sequence length="290" mass="31801">MYDICCIGHITSDKVVTTRSELYMPGGTAYYFSCAVSKLPLQYLLATAIAPAEMHYVKQLEDMGTTVKVQESQHTVFFENIYGENQDDRTQNVLETADQFAIPQFDAVDAQYFHLGPLLAGDISTELIQTLATKGKVSLDVQGYLRQVIDHKVYPAQWDEKQQALQYVDIVKADIAELRTLSGKDTVAEGAELLAKWGVKEIVITNGSQGSQIYADGIWFDIPAYAPNEVVDATGCGDTYMAGYLYQRQKGASIPDAGNFAAAMAGLKTAKPGAFTGTEDDVLTFMRAKD</sequence>
<evidence type="ECO:0000313" key="6">
    <source>
        <dbReference type="Proteomes" id="UP000622475"/>
    </source>
</evidence>
<dbReference type="InterPro" id="IPR011611">
    <property type="entry name" value="PfkB_dom"/>
</dbReference>
<dbReference type="InterPro" id="IPR050306">
    <property type="entry name" value="PfkB_Carbo_kinase"/>
</dbReference>
<keyword evidence="3" id="KW-0418">Kinase</keyword>
<proteinExistence type="inferred from homology"/>
<dbReference type="Gene3D" id="3.40.1190.20">
    <property type="match status" value="1"/>
</dbReference>
<dbReference type="Pfam" id="PF00294">
    <property type="entry name" value="PfkB"/>
    <property type="match status" value="1"/>
</dbReference>
<dbReference type="PANTHER" id="PTHR43085:SF57">
    <property type="entry name" value="CARBOHYDRATE KINASE PFKB DOMAIN-CONTAINING PROTEIN"/>
    <property type="match status" value="1"/>
</dbReference>
<evidence type="ECO:0000256" key="2">
    <source>
        <dbReference type="ARBA" id="ARBA00022679"/>
    </source>
</evidence>
<keyword evidence="2" id="KW-0808">Transferase</keyword>
<evidence type="ECO:0000313" key="5">
    <source>
        <dbReference type="EMBL" id="MBE9661428.1"/>
    </source>
</evidence>
<comment type="similarity">
    <text evidence="1">Belongs to the carbohydrate kinase PfkB family.</text>
</comment>
<dbReference type="RefSeq" id="WP_194110617.1">
    <property type="nucleotide sequence ID" value="NZ_JADFFL010000002.1"/>
</dbReference>
<gene>
    <name evidence="5" type="ORF">IRJ16_05995</name>
</gene>
<dbReference type="SUPFAM" id="SSF53613">
    <property type="entry name" value="Ribokinase-like"/>
    <property type="match status" value="1"/>
</dbReference>
<protein>
    <submittedName>
        <fullName evidence="5">Ribokinase</fullName>
    </submittedName>
</protein>
<comment type="caution">
    <text evidence="5">The sequence shown here is derived from an EMBL/GenBank/DDBJ whole genome shotgun (WGS) entry which is preliminary data.</text>
</comment>
<feature type="domain" description="Carbohydrate kinase PfkB" evidence="4">
    <location>
        <begin position="56"/>
        <end position="277"/>
    </location>
</feature>